<accession>A0AAJ0GE87</accession>
<feature type="domain" description="NADP-dependent oxidoreductase" evidence="4">
    <location>
        <begin position="19"/>
        <end position="151"/>
    </location>
</feature>
<evidence type="ECO:0000256" key="1">
    <source>
        <dbReference type="ARBA" id="ARBA00022857"/>
    </source>
</evidence>
<dbReference type="InterPro" id="IPR050523">
    <property type="entry name" value="AKR_Detox_Biosynth"/>
</dbReference>
<evidence type="ECO:0000313" key="6">
    <source>
        <dbReference type="Proteomes" id="UP001271007"/>
    </source>
</evidence>
<dbReference type="Gene3D" id="3.20.20.100">
    <property type="entry name" value="NADP-dependent oxidoreductase domain"/>
    <property type="match status" value="1"/>
</dbReference>
<dbReference type="Proteomes" id="UP001271007">
    <property type="component" value="Unassembled WGS sequence"/>
</dbReference>
<protein>
    <recommendedName>
        <fullName evidence="4">NADP-dependent oxidoreductase domain-containing protein</fullName>
    </recommendedName>
</protein>
<evidence type="ECO:0000259" key="4">
    <source>
        <dbReference type="Pfam" id="PF00248"/>
    </source>
</evidence>
<dbReference type="InterPro" id="IPR036812">
    <property type="entry name" value="NAD(P)_OxRdtase_dom_sf"/>
</dbReference>
<keyword evidence="6" id="KW-1185">Reference proteome</keyword>
<proteinExistence type="inferred from homology"/>
<reference evidence="5" key="1">
    <citation type="submission" date="2023-04" db="EMBL/GenBank/DDBJ databases">
        <title>Black Yeasts Isolated from many extreme environments.</title>
        <authorList>
            <person name="Coleine C."/>
            <person name="Stajich J.E."/>
            <person name="Selbmann L."/>
        </authorList>
    </citation>
    <scope>NUCLEOTIDE SEQUENCE</scope>
    <source>
        <strain evidence="5">CCFEE 5312</strain>
    </source>
</reference>
<organism evidence="5 6">
    <name type="scientific">Extremus antarcticus</name>
    <dbReference type="NCBI Taxonomy" id="702011"/>
    <lineage>
        <taxon>Eukaryota</taxon>
        <taxon>Fungi</taxon>
        <taxon>Dikarya</taxon>
        <taxon>Ascomycota</taxon>
        <taxon>Pezizomycotina</taxon>
        <taxon>Dothideomycetes</taxon>
        <taxon>Dothideomycetidae</taxon>
        <taxon>Mycosphaerellales</taxon>
        <taxon>Extremaceae</taxon>
        <taxon>Extremus</taxon>
    </lineage>
</organism>
<keyword evidence="1" id="KW-0521">NADP</keyword>
<dbReference type="GO" id="GO:0016491">
    <property type="term" value="F:oxidoreductase activity"/>
    <property type="evidence" value="ECO:0007669"/>
    <property type="project" value="UniProtKB-KW"/>
</dbReference>
<gene>
    <name evidence="5" type="ORF">LTR09_003075</name>
</gene>
<evidence type="ECO:0000313" key="5">
    <source>
        <dbReference type="EMBL" id="KAK3055841.1"/>
    </source>
</evidence>
<dbReference type="Pfam" id="PF00248">
    <property type="entry name" value="Aldo_ket_red"/>
    <property type="match status" value="1"/>
</dbReference>
<dbReference type="PANTHER" id="PTHR43364">
    <property type="entry name" value="NADH-SPECIFIC METHYLGLYOXAL REDUCTASE-RELATED"/>
    <property type="match status" value="1"/>
</dbReference>
<dbReference type="PANTHER" id="PTHR43364:SF7">
    <property type="entry name" value="NADP-DEPENDENT OXIDOREDUCTASE DOMAIN-CONTAINING PROTEIN-RELATED"/>
    <property type="match status" value="1"/>
</dbReference>
<comment type="similarity">
    <text evidence="3">Belongs to the aldo/keto reductase family. Aldo/keto reductase 2 subfamily.</text>
</comment>
<dbReference type="AlphaFoldDB" id="A0AAJ0GE87"/>
<dbReference type="InterPro" id="IPR023210">
    <property type="entry name" value="NADP_OxRdtase_dom"/>
</dbReference>
<name>A0AAJ0GE87_9PEZI</name>
<evidence type="ECO:0000256" key="2">
    <source>
        <dbReference type="ARBA" id="ARBA00023002"/>
    </source>
</evidence>
<keyword evidence="2" id="KW-0560">Oxidoreductase</keyword>
<evidence type="ECO:0000256" key="3">
    <source>
        <dbReference type="ARBA" id="ARBA00038157"/>
    </source>
</evidence>
<comment type="caution">
    <text evidence="5">The sequence shown here is derived from an EMBL/GenBank/DDBJ whole genome shotgun (WGS) entry which is preliminary data.</text>
</comment>
<dbReference type="SUPFAM" id="SSF51430">
    <property type="entry name" value="NAD(P)-linked oxidoreductase"/>
    <property type="match status" value="1"/>
</dbReference>
<sequence>MASDVSTAFRTFGAHEKIKSNFQGNHSKSLHVSLAASLKKLQTDYIDLLYVHWWDFTTSIPELMNSLHHMVAAGKVLYLGISDTPAWIVVKCNDHARFHGLTQFSVYQGHWSCAMRDFEREILPMVESEGMGIAPWGAIGRGWFKSKEEYNAADR</sequence>
<dbReference type="EMBL" id="JAWDJX010000007">
    <property type="protein sequence ID" value="KAK3055841.1"/>
    <property type="molecule type" value="Genomic_DNA"/>
</dbReference>